<proteinExistence type="predicted"/>
<evidence type="ECO:0000256" key="6">
    <source>
        <dbReference type="SAM" id="SignalP"/>
    </source>
</evidence>
<dbReference type="InterPro" id="IPR005018">
    <property type="entry name" value="DOMON_domain"/>
</dbReference>
<keyword evidence="4" id="KW-0472">Membrane</keyword>
<name>A0AAX6DU10_IRIPA</name>
<dbReference type="EMBL" id="JANAVB010041917">
    <property type="protein sequence ID" value="KAJ6795270.1"/>
    <property type="molecule type" value="Genomic_DNA"/>
</dbReference>
<feature type="domain" description="DOMON" evidence="7">
    <location>
        <begin position="48"/>
        <end position="170"/>
    </location>
</feature>
<protein>
    <submittedName>
        <fullName evidence="8">Cytochrome b561 and DOMON domain-containing protein</fullName>
    </submittedName>
</protein>
<dbReference type="PANTHER" id="PTHR23130:SF195">
    <property type="entry name" value="CYTOCHROME B561 AND DOMON DOMAIN-CONTAINING PROTEIN"/>
    <property type="match status" value="1"/>
</dbReference>
<accession>A0AAX6DU10</accession>
<feature type="chain" id="PRO_5043343439" evidence="6">
    <location>
        <begin position="25"/>
        <end position="329"/>
    </location>
</feature>
<evidence type="ECO:0000256" key="2">
    <source>
        <dbReference type="ARBA" id="ARBA00022448"/>
    </source>
</evidence>
<evidence type="ECO:0000259" key="7">
    <source>
        <dbReference type="PROSITE" id="PS50836"/>
    </source>
</evidence>
<dbReference type="PANTHER" id="PTHR23130">
    <property type="entry name" value="CYTOCHROME B561 AND DOMON DOMAIN-CONTAINING PROTEIN"/>
    <property type="match status" value="1"/>
</dbReference>
<feature type="region of interest" description="Disordered" evidence="5">
    <location>
        <begin position="118"/>
        <end position="188"/>
    </location>
</feature>
<feature type="compositionally biased region" description="Basic and acidic residues" evidence="5">
    <location>
        <begin position="136"/>
        <end position="156"/>
    </location>
</feature>
<sequence>MEIHGFFFLFFLIFTLLLPSQSAAISPCASRTFSSNRVFSTCAALPHLSASLHWTLDPSTTLLSLAFAAPAPSDGWLAWAVNPTADGMIGSQTLIAFRGGPSGAVVVKTYNITSYGPVKEGPDRHRRVGRGGRVRGVGDEDLRQGEAGQGDHEGERGVAGGGERGRRGAGEARLRRRQPRGERGGGLGEGGQCWRWGRKFCAQEEEYTWSAECSELGDFASAWCNHRQVPKDLQVGRSCLVLSSRLVPAHWLCCGSRRLGNRSQSWKQIEGNSVHHSQKHRHHPVCPRHCTTFCIVSEAKQGPQVPPILEHLPPLGWIHRHRAWGCQRV</sequence>
<evidence type="ECO:0000256" key="5">
    <source>
        <dbReference type="SAM" id="MobiDB-lite"/>
    </source>
</evidence>
<keyword evidence="2" id="KW-0813">Transport</keyword>
<dbReference type="PROSITE" id="PS50836">
    <property type="entry name" value="DOMON"/>
    <property type="match status" value="1"/>
</dbReference>
<evidence type="ECO:0000313" key="8">
    <source>
        <dbReference type="EMBL" id="KAJ6795270.1"/>
    </source>
</evidence>
<comment type="caution">
    <text evidence="8">The sequence shown here is derived from an EMBL/GenBank/DDBJ whole genome shotgun (WGS) entry which is preliminary data.</text>
</comment>
<organism evidence="8 9">
    <name type="scientific">Iris pallida</name>
    <name type="common">Sweet iris</name>
    <dbReference type="NCBI Taxonomy" id="29817"/>
    <lineage>
        <taxon>Eukaryota</taxon>
        <taxon>Viridiplantae</taxon>
        <taxon>Streptophyta</taxon>
        <taxon>Embryophyta</taxon>
        <taxon>Tracheophyta</taxon>
        <taxon>Spermatophyta</taxon>
        <taxon>Magnoliopsida</taxon>
        <taxon>Liliopsida</taxon>
        <taxon>Asparagales</taxon>
        <taxon>Iridaceae</taxon>
        <taxon>Iridoideae</taxon>
        <taxon>Irideae</taxon>
        <taxon>Iris</taxon>
    </lineage>
</organism>
<reference evidence="8" key="1">
    <citation type="journal article" date="2023" name="GigaByte">
        <title>Genome assembly of the bearded iris, Iris pallida Lam.</title>
        <authorList>
            <person name="Bruccoleri R.E."/>
            <person name="Oakeley E.J."/>
            <person name="Faust A.M.E."/>
            <person name="Altorfer M."/>
            <person name="Dessus-Babus S."/>
            <person name="Burckhardt D."/>
            <person name="Oertli M."/>
            <person name="Naumann U."/>
            <person name="Petersen F."/>
            <person name="Wong J."/>
        </authorList>
    </citation>
    <scope>NUCLEOTIDE SEQUENCE</scope>
    <source>
        <strain evidence="8">GSM-AAB239-AS_SAM_17_03QT</strain>
    </source>
</reference>
<keyword evidence="9" id="KW-1185">Reference proteome</keyword>
<evidence type="ECO:0000313" key="9">
    <source>
        <dbReference type="Proteomes" id="UP001140949"/>
    </source>
</evidence>
<evidence type="ECO:0000256" key="3">
    <source>
        <dbReference type="ARBA" id="ARBA00022729"/>
    </source>
</evidence>
<comment type="subcellular location">
    <subcellularLocation>
        <location evidence="1">Membrane</location>
    </subcellularLocation>
</comment>
<feature type="compositionally biased region" description="Basic and acidic residues" evidence="5">
    <location>
        <begin position="163"/>
        <end position="183"/>
    </location>
</feature>
<dbReference type="Proteomes" id="UP001140949">
    <property type="component" value="Unassembled WGS sequence"/>
</dbReference>
<feature type="signal peptide" evidence="6">
    <location>
        <begin position="1"/>
        <end position="24"/>
    </location>
</feature>
<evidence type="ECO:0000256" key="4">
    <source>
        <dbReference type="ARBA" id="ARBA00023136"/>
    </source>
</evidence>
<dbReference type="AlphaFoldDB" id="A0AAX6DU10"/>
<feature type="compositionally biased region" description="Basic residues" evidence="5">
    <location>
        <begin position="124"/>
        <end position="133"/>
    </location>
</feature>
<gene>
    <name evidence="8" type="ORF">M6B38_229100</name>
</gene>
<evidence type="ECO:0000256" key="1">
    <source>
        <dbReference type="ARBA" id="ARBA00004370"/>
    </source>
</evidence>
<keyword evidence="3 6" id="KW-0732">Signal</keyword>
<dbReference type="GO" id="GO:0016020">
    <property type="term" value="C:membrane"/>
    <property type="evidence" value="ECO:0007669"/>
    <property type="project" value="UniProtKB-SubCell"/>
</dbReference>
<reference evidence="8" key="2">
    <citation type="submission" date="2023-04" db="EMBL/GenBank/DDBJ databases">
        <authorList>
            <person name="Bruccoleri R.E."/>
            <person name="Oakeley E.J."/>
            <person name="Faust A.-M."/>
            <person name="Dessus-Babus S."/>
            <person name="Altorfer M."/>
            <person name="Burckhardt D."/>
            <person name="Oertli M."/>
            <person name="Naumann U."/>
            <person name="Petersen F."/>
            <person name="Wong J."/>
        </authorList>
    </citation>
    <scope>NUCLEOTIDE SEQUENCE</scope>
    <source>
        <strain evidence="8">GSM-AAB239-AS_SAM_17_03QT</strain>
        <tissue evidence="8">Leaf</tissue>
    </source>
</reference>